<keyword evidence="1" id="KW-0812">Transmembrane</keyword>
<protein>
    <recommendedName>
        <fullName evidence="4">MARVEL domain-containing protein</fullName>
    </recommendedName>
</protein>
<dbReference type="AlphaFoldDB" id="A0A6A5XMP7"/>
<evidence type="ECO:0000313" key="2">
    <source>
        <dbReference type="EMBL" id="KAF2014525.1"/>
    </source>
</evidence>
<dbReference type="RefSeq" id="XP_033382864.1">
    <property type="nucleotide sequence ID" value="XM_033531116.1"/>
</dbReference>
<dbReference type="GeneID" id="54288513"/>
<sequence length="201" mass="22685">MAPKKDLAKRFPFLPLYFVRAAQLASSLVVFFILWYFLWVLRKDGAPIPWTFILLLSISATTITALWITSMHHFFSNWHPHLNTWLNGALFACWAAGFSSFAWWSRGTLTHACDKLNWGSQMGVNICRCYKTLFSFALIALVSTIVAVGLDSYALYQRRQYEKVQPTLLPPPAPYASDGMALLDESLRGSDGRSRKAGGLK</sequence>
<dbReference type="Proteomes" id="UP000799778">
    <property type="component" value="Unassembled WGS sequence"/>
</dbReference>
<proteinExistence type="predicted"/>
<keyword evidence="1" id="KW-0472">Membrane</keyword>
<evidence type="ECO:0000256" key="1">
    <source>
        <dbReference type="SAM" id="Phobius"/>
    </source>
</evidence>
<reference evidence="2" key="1">
    <citation type="journal article" date="2020" name="Stud. Mycol.">
        <title>101 Dothideomycetes genomes: a test case for predicting lifestyles and emergence of pathogens.</title>
        <authorList>
            <person name="Haridas S."/>
            <person name="Albert R."/>
            <person name="Binder M."/>
            <person name="Bloem J."/>
            <person name="Labutti K."/>
            <person name="Salamov A."/>
            <person name="Andreopoulos B."/>
            <person name="Baker S."/>
            <person name="Barry K."/>
            <person name="Bills G."/>
            <person name="Bluhm B."/>
            <person name="Cannon C."/>
            <person name="Castanera R."/>
            <person name="Culley D."/>
            <person name="Daum C."/>
            <person name="Ezra D."/>
            <person name="Gonzalez J."/>
            <person name="Henrissat B."/>
            <person name="Kuo A."/>
            <person name="Liang C."/>
            <person name="Lipzen A."/>
            <person name="Lutzoni F."/>
            <person name="Magnuson J."/>
            <person name="Mondo S."/>
            <person name="Nolan M."/>
            <person name="Ohm R."/>
            <person name="Pangilinan J."/>
            <person name="Park H.-J."/>
            <person name="Ramirez L."/>
            <person name="Alfaro M."/>
            <person name="Sun H."/>
            <person name="Tritt A."/>
            <person name="Yoshinaga Y."/>
            <person name="Zwiers L.-H."/>
            <person name="Turgeon B."/>
            <person name="Goodwin S."/>
            <person name="Spatafora J."/>
            <person name="Crous P."/>
            <person name="Grigoriev I."/>
        </authorList>
    </citation>
    <scope>NUCLEOTIDE SEQUENCE</scope>
    <source>
        <strain evidence="2">CBS 175.79</strain>
    </source>
</reference>
<evidence type="ECO:0000313" key="3">
    <source>
        <dbReference type="Proteomes" id="UP000799778"/>
    </source>
</evidence>
<keyword evidence="3" id="KW-1185">Reference proteome</keyword>
<feature type="transmembrane region" description="Helical" evidence="1">
    <location>
        <begin position="21"/>
        <end position="41"/>
    </location>
</feature>
<keyword evidence="1" id="KW-1133">Transmembrane helix</keyword>
<feature type="transmembrane region" description="Helical" evidence="1">
    <location>
        <begin position="133"/>
        <end position="156"/>
    </location>
</feature>
<dbReference type="EMBL" id="ML978070">
    <property type="protein sequence ID" value="KAF2014525.1"/>
    <property type="molecule type" value="Genomic_DNA"/>
</dbReference>
<dbReference type="OrthoDB" id="5344006at2759"/>
<evidence type="ECO:0008006" key="4">
    <source>
        <dbReference type="Google" id="ProtNLM"/>
    </source>
</evidence>
<name>A0A6A5XMP7_9PLEO</name>
<feature type="transmembrane region" description="Helical" evidence="1">
    <location>
        <begin position="82"/>
        <end position="104"/>
    </location>
</feature>
<gene>
    <name evidence="2" type="ORF">BU24DRAFT_451542</name>
</gene>
<feature type="transmembrane region" description="Helical" evidence="1">
    <location>
        <begin position="47"/>
        <end position="70"/>
    </location>
</feature>
<accession>A0A6A5XMP7</accession>
<organism evidence="2 3">
    <name type="scientific">Aaosphaeria arxii CBS 175.79</name>
    <dbReference type="NCBI Taxonomy" id="1450172"/>
    <lineage>
        <taxon>Eukaryota</taxon>
        <taxon>Fungi</taxon>
        <taxon>Dikarya</taxon>
        <taxon>Ascomycota</taxon>
        <taxon>Pezizomycotina</taxon>
        <taxon>Dothideomycetes</taxon>
        <taxon>Pleosporomycetidae</taxon>
        <taxon>Pleosporales</taxon>
        <taxon>Pleosporales incertae sedis</taxon>
        <taxon>Aaosphaeria</taxon>
    </lineage>
</organism>